<dbReference type="InterPro" id="IPR013783">
    <property type="entry name" value="Ig-like_fold"/>
</dbReference>
<feature type="compositionally biased region" description="Low complexity" evidence="1">
    <location>
        <begin position="37"/>
        <end position="75"/>
    </location>
</feature>
<dbReference type="InterPro" id="IPR015919">
    <property type="entry name" value="Cadherin-like_sf"/>
</dbReference>
<sequence>MNRLHLLTKIANPRACAWMLSLALVACGDDGGDKTSDTSTGTDPTTDATSTDGTSEPTTSAGESTTTDASGGETTDATDGETTEDVGTTAETTTTMPPLTTGGPCENFLPPIQPETLEPLTVGLAVEIAFTVPGLEDNTSWTLMGDLPPGLEFTAETGVLAGTPSTAGTFEFSLEAGPTMDNPDCPTLPSFTMYELVVQ</sequence>
<evidence type="ECO:0000313" key="3">
    <source>
        <dbReference type="EMBL" id="WAS95206.1"/>
    </source>
</evidence>
<evidence type="ECO:0000313" key="4">
    <source>
        <dbReference type="Proteomes" id="UP001164459"/>
    </source>
</evidence>
<evidence type="ECO:0000256" key="1">
    <source>
        <dbReference type="SAM" id="MobiDB-lite"/>
    </source>
</evidence>
<organism evidence="3 4">
    <name type="scientific">Nannocystis punicea</name>
    <dbReference type="NCBI Taxonomy" id="2995304"/>
    <lineage>
        <taxon>Bacteria</taxon>
        <taxon>Pseudomonadati</taxon>
        <taxon>Myxococcota</taxon>
        <taxon>Polyangia</taxon>
        <taxon>Nannocystales</taxon>
        <taxon>Nannocystaceae</taxon>
        <taxon>Nannocystis</taxon>
    </lineage>
</organism>
<feature type="region of interest" description="Disordered" evidence="1">
    <location>
        <begin position="31"/>
        <end position="107"/>
    </location>
</feature>
<protein>
    <submittedName>
        <fullName evidence="3">Ig domain-containing protein</fullName>
    </submittedName>
</protein>
<dbReference type="PROSITE" id="PS51257">
    <property type="entry name" value="PROKAR_LIPOPROTEIN"/>
    <property type="match status" value="1"/>
</dbReference>
<accession>A0ABY7H7G1</accession>
<feature type="chain" id="PRO_5045740457" evidence="2">
    <location>
        <begin position="29"/>
        <end position="199"/>
    </location>
</feature>
<dbReference type="Proteomes" id="UP001164459">
    <property type="component" value="Chromosome"/>
</dbReference>
<dbReference type="EMBL" id="CP114040">
    <property type="protein sequence ID" value="WAS95206.1"/>
    <property type="molecule type" value="Genomic_DNA"/>
</dbReference>
<dbReference type="SUPFAM" id="SSF49313">
    <property type="entry name" value="Cadherin-like"/>
    <property type="match status" value="1"/>
</dbReference>
<dbReference type="RefSeq" id="WP_269037538.1">
    <property type="nucleotide sequence ID" value="NZ_CP114040.1"/>
</dbReference>
<keyword evidence="2" id="KW-0732">Signal</keyword>
<proteinExistence type="predicted"/>
<dbReference type="Gene3D" id="2.60.40.10">
    <property type="entry name" value="Immunoglobulins"/>
    <property type="match status" value="1"/>
</dbReference>
<name>A0ABY7H7G1_9BACT</name>
<evidence type="ECO:0000256" key="2">
    <source>
        <dbReference type="SAM" id="SignalP"/>
    </source>
</evidence>
<feature type="signal peptide" evidence="2">
    <location>
        <begin position="1"/>
        <end position="28"/>
    </location>
</feature>
<dbReference type="Pfam" id="PF05345">
    <property type="entry name" value="He_PIG"/>
    <property type="match status" value="1"/>
</dbReference>
<gene>
    <name evidence="3" type="ORF">O0S08_03515</name>
</gene>
<keyword evidence="4" id="KW-1185">Reference proteome</keyword>
<reference evidence="3" key="1">
    <citation type="submission" date="2022-11" db="EMBL/GenBank/DDBJ databases">
        <title>Minimal conservation of predation-associated metabolite biosynthetic gene clusters underscores biosynthetic potential of Myxococcota including descriptions for ten novel species: Archangium lansinium sp. nov., Myxococcus landrumus sp. nov., Nannocystis bai.</title>
        <authorList>
            <person name="Ahearne A."/>
            <person name="Stevens C."/>
            <person name="Dowd S."/>
        </authorList>
    </citation>
    <scope>NUCLEOTIDE SEQUENCE</scope>
    <source>
        <strain evidence="3">Fl3</strain>
    </source>
</reference>
<feature type="compositionally biased region" description="Low complexity" evidence="1">
    <location>
        <begin position="85"/>
        <end position="104"/>
    </location>
</feature>